<organism evidence="1 2">
    <name type="scientific">Chitinophaga rupis</name>
    <dbReference type="NCBI Taxonomy" id="573321"/>
    <lineage>
        <taxon>Bacteria</taxon>
        <taxon>Pseudomonadati</taxon>
        <taxon>Bacteroidota</taxon>
        <taxon>Chitinophagia</taxon>
        <taxon>Chitinophagales</taxon>
        <taxon>Chitinophagaceae</taxon>
        <taxon>Chitinophaga</taxon>
    </lineage>
</organism>
<dbReference type="InterPro" id="IPR041289">
    <property type="entry name" value="Bact_RF_family3"/>
</dbReference>
<reference evidence="1 2" key="1">
    <citation type="submission" date="2016-10" db="EMBL/GenBank/DDBJ databases">
        <authorList>
            <person name="de Groot N.N."/>
        </authorList>
    </citation>
    <scope>NUCLEOTIDE SEQUENCE [LARGE SCALE GENOMIC DNA]</scope>
    <source>
        <strain evidence="1 2">DSM 21039</strain>
    </source>
</reference>
<dbReference type="Proteomes" id="UP000198984">
    <property type="component" value="Unassembled WGS sequence"/>
</dbReference>
<dbReference type="AlphaFoldDB" id="A0A1H7PZR2"/>
<keyword evidence="2" id="KW-1185">Reference proteome</keyword>
<gene>
    <name evidence="1" type="ORF">SAMN04488505_102215</name>
</gene>
<dbReference type="RefSeq" id="WP_089909068.1">
    <property type="nucleotide sequence ID" value="NZ_FOBB01000002.1"/>
</dbReference>
<dbReference type="Pfam" id="PF18845">
    <property type="entry name" value="baeRF_family3"/>
    <property type="match status" value="1"/>
</dbReference>
<sequence length="373" mass="42548">MLSNELSIIQKQATQLPCVTIIVPLQETGPLDKKAALLLIEKSIQKAGDFLHNMHPQQAVSLLASLQALADSFAQNYDLTAEGIGLYVSPGYSKLVKFLFPVHEKIQIGETFAIRELLYLERYAIGYYVLQVNEKTAQCYKGRLNRLQEIKDGIFPRHFHDDYEYSRPAKASSYAGQAGVKGFERDKSVIKANRLKSFYRETDQLLTTYLGELPLIIAGPKKDISLLQEVSRHQKNIIGTINGNYTNVTQKMLEEHVWPMVKAWIDEKQYTTMQQLIEEKWRQHTADGITDVWEALKEGRGYRLIVEKDYTYPAFVDDKTGKLHLKAPKTAHHLVIDAVDEVLRLTIEKGGEVLFVKNGALENHSRISLIKRY</sequence>
<protein>
    <submittedName>
        <fullName evidence="1">Uncharacterized protein</fullName>
    </submittedName>
</protein>
<evidence type="ECO:0000313" key="1">
    <source>
        <dbReference type="EMBL" id="SEL41320.1"/>
    </source>
</evidence>
<name>A0A1H7PZR2_9BACT</name>
<evidence type="ECO:0000313" key="2">
    <source>
        <dbReference type="Proteomes" id="UP000198984"/>
    </source>
</evidence>
<dbReference type="EMBL" id="FOBB01000002">
    <property type="protein sequence ID" value="SEL41320.1"/>
    <property type="molecule type" value="Genomic_DNA"/>
</dbReference>
<accession>A0A1H7PZR2</accession>
<dbReference type="STRING" id="573321.SAMN04488505_102215"/>
<dbReference type="OrthoDB" id="4393931at2"/>
<proteinExistence type="predicted"/>